<protein>
    <submittedName>
        <fullName evidence="1">Uncharacterized protein</fullName>
    </submittedName>
</protein>
<accession>A0A0F9IRI4</accession>
<reference evidence="1" key="1">
    <citation type="journal article" date="2015" name="Nature">
        <title>Complex archaea that bridge the gap between prokaryotes and eukaryotes.</title>
        <authorList>
            <person name="Spang A."/>
            <person name="Saw J.H."/>
            <person name="Jorgensen S.L."/>
            <person name="Zaremba-Niedzwiedzka K."/>
            <person name="Martijn J."/>
            <person name="Lind A.E."/>
            <person name="van Eijk R."/>
            <person name="Schleper C."/>
            <person name="Guy L."/>
            <person name="Ettema T.J."/>
        </authorList>
    </citation>
    <scope>NUCLEOTIDE SEQUENCE</scope>
</reference>
<feature type="non-terminal residue" evidence="1">
    <location>
        <position position="1"/>
    </location>
</feature>
<comment type="caution">
    <text evidence="1">The sequence shown here is derived from an EMBL/GenBank/DDBJ whole genome shotgun (WGS) entry which is preliminary data.</text>
</comment>
<gene>
    <name evidence="1" type="ORF">LCGC14_1546370</name>
</gene>
<name>A0A0F9IRI4_9ZZZZ</name>
<dbReference type="AlphaFoldDB" id="A0A0F9IRI4"/>
<sequence length="127" mass="13950">HERARSPGAIIGARISSAPGSLTRKPILALAYLAIAGKVAPLYTRFPEGLSKEGKKAFLKIIQERAESDEGLLKTVELVELNTTYGFARTAFADLPDFGIWADRPETDEELLEEMGRGWQGFGELDE</sequence>
<evidence type="ECO:0000313" key="1">
    <source>
        <dbReference type="EMBL" id="KKM59978.1"/>
    </source>
</evidence>
<proteinExistence type="predicted"/>
<dbReference type="EMBL" id="LAZR01011762">
    <property type="protein sequence ID" value="KKM59978.1"/>
    <property type="molecule type" value="Genomic_DNA"/>
</dbReference>
<organism evidence="1">
    <name type="scientific">marine sediment metagenome</name>
    <dbReference type="NCBI Taxonomy" id="412755"/>
    <lineage>
        <taxon>unclassified sequences</taxon>
        <taxon>metagenomes</taxon>
        <taxon>ecological metagenomes</taxon>
    </lineage>
</organism>